<dbReference type="InterPro" id="IPR050174">
    <property type="entry name" value="Protocadherin/Cadherin-CA"/>
</dbReference>
<sequence>MIFLTFLIFLIVNGAEAELKGNCYLEGVTIENWSTAYTNQAVNDNEKIVFKTFNTANVTGVTVSGEDYSKYFVSKYEQNVVTIGPSAEFANFEKNENNEENPTMVVNLDFDCNSGKGTLAFYQEIADLNTYKPAFSKSSYSYKLPMPLPADFNLQCLMDAPIEACDNDITNTKLNFAIDPPGDFLVSSSGPTDDSKKCYNVLIKTEKPLTLSQTTSYDLVVTDIGNPTKNGKVEMKIEIDEQTAVPSNPQFNLAYYTATYDNTAEQHSIKVDSIISLEKKDQAATVNIFGVHKDNFDININNNVITVTLKKNLEDEIISENVIVVLTLEATVTNAEGPGKTALIIYMPKKECPTTTTSMPTTACPTTETPTECPICTTEATTIVTCPPCTTETPITPAEPRVIFFQDLYSFHTVPEDQITVGAVKAVAIPDEEIEYSIQKDGENVIPSQLEINKNTGSLSLNGKVDVGVYKILAEAKGINTGASNTAHVEISVYIETETADVLIVKTIDEDAKSTLPLPCPLGQNTCTYQLINQYPETSQVLFQYDNGNLITEAINLQMEEIKDYLNPQFTLNFKLTDVENTYIFAPNKSVKEENDRHWLYLPKSIPRDPSTLLVSVVVKDVNNHPPVFDVGNKLTVGYPIKSLINELSPPYLVQVHATDLDKGVYADIRFTTTDKDFIVHPKTGIIYPGDNAFDNNINRQFFVTATDMDGASGGLTASLDIDVKLLTQQHLTFLTIQDKLIEDLDNVLKELSIKTNLKINYLTAAIVPKEQSKSLRNRSRLLRSTRDDEDYAIKLIVYALDGSNELVQTEILQEKLDDVEDVGDLSTTTWDSTCNEGSDTGVTNLTGYIVGIAVLASLLVIFMIAVGVTYYVKIVKKRTPKPYTEMRDEDSKSIKSENSQQDDDVNVSKRRPTGFVFNPPPVEEDNDSIGNDRKYESISNNAWADPSTSSTYNDPIQIKQNIYNDEHKLQITRDSVDHINDEDSRDSPNSLDYDNPKKSVSFRPIVEKINIVVDTDKADTDDVDVHL</sequence>
<dbReference type="GO" id="GO:0007156">
    <property type="term" value="P:homophilic cell adhesion via plasma membrane adhesion molecules"/>
    <property type="evidence" value="ECO:0007669"/>
    <property type="project" value="InterPro"/>
</dbReference>
<evidence type="ECO:0000313" key="11">
    <source>
        <dbReference type="Proteomes" id="UP001353858"/>
    </source>
</evidence>
<organism evidence="10 11">
    <name type="scientific">Aquatica leii</name>
    <dbReference type="NCBI Taxonomy" id="1421715"/>
    <lineage>
        <taxon>Eukaryota</taxon>
        <taxon>Metazoa</taxon>
        <taxon>Ecdysozoa</taxon>
        <taxon>Arthropoda</taxon>
        <taxon>Hexapoda</taxon>
        <taxon>Insecta</taxon>
        <taxon>Pterygota</taxon>
        <taxon>Neoptera</taxon>
        <taxon>Endopterygota</taxon>
        <taxon>Coleoptera</taxon>
        <taxon>Polyphaga</taxon>
        <taxon>Elateriformia</taxon>
        <taxon>Elateroidea</taxon>
        <taxon>Lampyridae</taxon>
        <taxon>Luciolinae</taxon>
        <taxon>Aquatica</taxon>
    </lineage>
</organism>
<evidence type="ECO:0000256" key="7">
    <source>
        <dbReference type="SAM" id="Phobius"/>
    </source>
</evidence>
<evidence type="ECO:0000256" key="1">
    <source>
        <dbReference type="ARBA" id="ARBA00004167"/>
    </source>
</evidence>
<keyword evidence="3 7" id="KW-1133">Transmembrane helix</keyword>
<accession>A0AAN7SQS9</accession>
<evidence type="ECO:0000256" key="4">
    <source>
        <dbReference type="ARBA" id="ARBA00023180"/>
    </source>
</evidence>
<feature type="transmembrane region" description="Helical" evidence="7">
    <location>
        <begin position="849"/>
        <end position="873"/>
    </location>
</feature>
<keyword evidence="8" id="KW-0732">Signal</keyword>
<evidence type="ECO:0000256" key="2">
    <source>
        <dbReference type="ARBA" id="ARBA00022692"/>
    </source>
</evidence>
<dbReference type="Proteomes" id="UP001353858">
    <property type="component" value="Unassembled WGS sequence"/>
</dbReference>
<feature type="region of interest" description="Disordered" evidence="6">
    <location>
        <begin position="883"/>
        <end position="934"/>
    </location>
</feature>
<dbReference type="SUPFAM" id="SSF49313">
    <property type="entry name" value="Cadherin-like"/>
    <property type="match status" value="1"/>
</dbReference>
<evidence type="ECO:0000256" key="3">
    <source>
        <dbReference type="ARBA" id="ARBA00022989"/>
    </source>
</evidence>
<keyword evidence="11" id="KW-1185">Reference proteome</keyword>
<keyword evidence="7" id="KW-0472">Membrane</keyword>
<feature type="compositionally biased region" description="Basic and acidic residues" evidence="6">
    <location>
        <begin position="885"/>
        <end position="896"/>
    </location>
</feature>
<evidence type="ECO:0000313" key="10">
    <source>
        <dbReference type="EMBL" id="KAK4878955.1"/>
    </source>
</evidence>
<comment type="caution">
    <text evidence="10">The sequence shown here is derived from an EMBL/GenBank/DDBJ whole genome shotgun (WGS) entry which is preliminary data.</text>
</comment>
<reference evidence="11" key="1">
    <citation type="submission" date="2023-01" db="EMBL/GenBank/DDBJ databases">
        <title>Key to firefly adult light organ development and bioluminescence: homeobox transcription factors regulate luciferase expression and transportation to peroxisome.</title>
        <authorList>
            <person name="Fu X."/>
        </authorList>
    </citation>
    <scope>NUCLEOTIDE SEQUENCE [LARGE SCALE GENOMIC DNA]</scope>
</reference>
<feature type="region of interest" description="Disordered" evidence="6">
    <location>
        <begin position="977"/>
        <end position="999"/>
    </location>
</feature>
<dbReference type="EMBL" id="JARPUR010000003">
    <property type="protein sequence ID" value="KAK4878955.1"/>
    <property type="molecule type" value="Genomic_DNA"/>
</dbReference>
<dbReference type="InterPro" id="IPR002126">
    <property type="entry name" value="Cadherin-like_dom"/>
</dbReference>
<feature type="compositionally biased region" description="Basic and acidic residues" evidence="6">
    <location>
        <begin position="977"/>
        <end position="987"/>
    </location>
</feature>
<dbReference type="InterPro" id="IPR015919">
    <property type="entry name" value="Cadherin-like_sf"/>
</dbReference>
<protein>
    <recommendedName>
        <fullName evidence="9">Cadherin domain-containing protein</fullName>
    </recommendedName>
</protein>
<evidence type="ECO:0000259" key="9">
    <source>
        <dbReference type="PROSITE" id="PS50268"/>
    </source>
</evidence>
<dbReference type="AlphaFoldDB" id="A0AAN7SQS9"/>
<dbReference type="GO" id="GO:0005509">
    <property type="term" value="F:calcium ion binding"/>
    <property type="evidence" value="ECO:0007669"/>
    <property type="project" value="UniProtKB-UniRule"/>
</dbReference>
<dbReference type="PROSITE" id="PS50268">
    <property type="entry name" value="CADHERIN_2"/>
    <property type="match status" value="1"/>
</dbReference>
<dbReference type="PANTHER" id="PTHR24028">
    <property type="entry name" value="CADHERIN-87A"/>
    <property type="match status" value="1"/>
</dbReference>
<dbReference type="PANTHER" id="PTHR24028:SF328">
    <property type="entry name" value="CADHERIN-3"/>
    <property type="match status" value="1"/>
</dbReference>
<gene>
    <name evidence="10" type="ORF">RN001_007101</name>
</gene>
<evidence type="ECO:0000256" key="8">
    <source>
        <dbReference type="SAM" id="SignalP"/>
    </source>
</evidence>
<feature type="chain" id="PRO_5043034819" description="Cadherin domain-containing protein" evidence="8">
    <location>
        <begin position="18"/>
        <end position="1028"/>
    </location>
</feature>
<evidence type="ECO:0000256" key="5">
    <source>
        <dbReference type="PROSITE-ProRule" id="PRU00043"/>
    </source>
</evidence>
<keyword evidence="2 7" id="KW-0812">Transmembrane</keyword>
<feature type="domain" description="Cadherin" evidence="9">
    <location>
        <begin position="502"/>
        <end position="629"/>
    </location>
</feature>
<proteinExistence type="predicted"/>
<dbReference type="CDD" id="cd11304">
    <property type="entry name" value="Cadherin_repeat"/>
    <property type="match status" value="1"/>
</dbReference>
<comment type="subcellular location">
    <subcellularLocation>
        <location evidence="1">Membrane</location>
        <topology evidence="1">Single-pass membrane protein</topology>
    </subcellularLocation>
</comment>
<evidence type="ECO:0000256" key="6">
    <source>
        <dbReference type="SAM" id="MobiDB-lite"/>
    </source>
</evidence>
<dbReference type="Gene3D" id="2.60.40.60">
    <property type="entry name" value="Cadherins"/>
    <property type="match status" value="1"/>
</dbReference>
<dbReference type="GO" id="GO:0005886">
    <property type="term" value="C:plasma membrane"/>
    <property type="evidence" value="ECO:0007669"/>
    <property type="project" value="TreeGrafter"/>
</dbReference>
<keyword evidence="5" id="KW-0106">Calcium</keyword>
<keyword evidence="4" id="KW-0325">Glycoprotein</keyword>
<name>A0AAN7SQS9_9COLE</name>
<feature type="signal peptide" evidence="8">
    <location>
        <begin position="1"/>
        <end position="17"/>
    </location>
</feature>